<proteinExistence type="predicted"/>
<feature type="compositionally biased region" description="Low complexity" evidence="1">
    <location>
        <begin position="414"/>
        <end position="424"/>
    </location>
</feature>
<feature type="compositionally biased region" description="Low complexity" evidence="1">
    <location>
        <begin position="383"/>
        <end position="405"/>
    </location>
</feature>
<feature type="compositionally biased region" description="Basic and acidic residues" evidence="1">
    <location>
        <begin position="678"/>
        <end position="689"/>
    </location>
</feature>
<evidence type="ECO:0000256" key="1">
    <source>
        <dbReference type="SAM" id="MobiDB-lite"/>
    </source>
</evidence>
<accession>U4LIE1</accession>
<organism evidence="2 3">
    <name type="scientific">Pyronema omphalodes (strain CBS 100304)</name>
    <name type="common">Pyronema confluens</name>
    <dbReference type="NCBI Taxonomy" id="1076935"/>
    <lineage>
        <taxon>Eukaryota</taxon>
        <taxon>Fungi</taxon>
        <taxon>Dikarya</taxon>
        <taxon>Ascomycota</taxon>
        <taxon>Pezizomycotina</taxon>
        <taxon>Pezizomycetes</taxon>
        <taxon>Pezizales</taxon>
        <taxon>Pyronemataceae</taxon>
        <taxon>Pyronema</taxon>
    </lineage>
</organism>
<dbReference type="AlphaFoldDB" id="U4LIE1"/>
<gene>
    <name evidence="2" type="ORF">PCON_03132</name>
</gene>
<sequence length="689" mass="76089">MSLDLLRKRPIDGPSDFKLRYYIKFTPETGKWVLSYSAQPEDFDCDKASAVTGMKCDFTMRYCKPPLAGVNNFFWPQGQTWSPVGLYKCQPDGTLEMVRRGDSMVMGRMFFSIGRPTIRIICMPKATDLSVVYKLHCVDPEWIKRVEQHLAKAAGQKPMFGGFLNLLNVGNKRAELPIVSVNTYIRQRAERVRDAIPLFGDQRGKMEQQLFRGRPDAQILKQEMEKKQSIRSPSRRRPSHDPTQHIHKPSPLIRSTTAEDLSPPGGTTSQEGPQQPHRMPPHRQSTLRFAQEENRRPHSASIADFIIPKTPAPIGVFPDSGDELMPPNPPFAREGARRKSKSIGQIGVGNGTSKDGVTGTLGVGNGTSKDGVTGTLGVVSRPTSGSFSSSFKAKATTSVTKTSVSNTAPRLERAQTAPAANQPRRQPPRVVSALEAKLESGSMHYPIMHDNVVGSGEIVTSEVYPLDVPQDAPMIQSSLAPELNPETASMPRDIRSSKINYGSMVNLSSVEAHYGSMASSFPEDERQRILSAELLAEDANGNSDTTLYVGSYRGPSDSTCIQSPGYMSYRTPIRVAPTGEDIQLGFRGPAQSSYFSPRPQTTIAPRDENFQQGYQQGFDIYQQPHSGQPEYYFNQQIMSPKSPPDPDLIAQIEAQILAGYYNQDAASPEEIQAAEEEQSYRERIGGVKN</sequence>
<evidence type="ECO:0000313" key="3">
    <source>
        <dbReference type="Proteomes" id="UP000018144"/>
    </source>
</evidence>
<protein>
    <submittedName>
        <fullName evidence="2">Uncharacterized protein</fullName>
    </submittedName>
</protein>
<dbReference type="EMBL" id="HF936418">
    <property type="protein sequence ID" value="CCX16489.1"/>
    <property type="molecule type" value="Genomic_DNA"/>
</dbReference>
<feature type="region of interest" description="Disordered" evidence="1">
    <location>
        <begin position="669"/>
        <end position="689"/>
    </location>
</feature>
<feature type="region of interest" description="Disordered" evidence="1">
    <location>
        <begin position="326"/>
        <end position="429"/>
    </location>
</feature>
<dbReference type="Proteomes" id="UP000018144">
    <property type="component" value="Unassembled WGS sequence"/>
</dbReference>
<feature type="compositionally biased region" description="Polar residues" evidence="1">
    <location>
        <begin position="253"/>
        <end position="272"/>
    </location>
</feature>
<name>U4LIE1_PYROM</name>
<evidence type="ECO:0000313" key="2">
    <source>
        <dbReference type="EMBL" id="CCX16489.1"/>
    </source>
</evidence>
<keyword evidence="3" id="KW-1185">Reference proteome</keyword>
<dbReference type="OrthoDB" id="10397873at2759"/>
<feature type="region of interest" description="Disordered" evidence="1">
    <location>
        <begin position="206"/>
        <end position="283"/>
    </location>
</feature>
<reference evidence="2 3" key="1">
    <citation type="journal article" date="2013" name="PLoS Genet.">
        <title>The genome and development-dependent transcriptomes of Pyronema confluens: a window into fungal evolution.</title>
        <authorList>
            <person name="Traeger S."/>
            <person name="Altegoer F."/>
            <person name="Freitag M."/>
            <person name="Gabaldon T."/>
            <person name="Kempken F."/>
            <person name="Kumar A."/>
            <person name="Marcet-Houben M."/>
            <person name="Poggeler S."/>
            <person name="Stajich J.E."/>
            <person name="Nowrousian M."/>
        </authorList>
    </citation>
    <scope>NUCLEOTIDE SEQUENCE [LARGE SCALE GENOMIC DNA]</scope>
    <source>
        <strain evidence="3">CBS 100304</strain>
        <tissue evidence="2">Vegetative mycelium</tissue>
    </source>
</reference>